<dbReference type="SMART" id="SM00463">
    <property type="entry name" value="SMR"/>
    <property type="match status" value="1"/>
</dbReference>
<feature type="non-terminal residue" evidence="4">
    <location>
        <position position="1"/>
    </location>
</feature>
<gene>
    <name evidence="4" type="ORF">TR144082</name>
</gene>
<accession>A0A0X3PJ10</accession>
<dbReference type="PANTHER" id="PTHR46535:SF1">
    <property type="entry name" value="NEDD4-BINDING PROTEIN 2"/>
    <property type="match status" value="1"/>
</dbReference>
<dbReference type="GO" id="GO:0005634">
    <property type="term" value="C:nucleus"/>
    <property type="evidence" value="ECO:0007669"/>
    <property type="project" value="TreeGrafter"/>
</dbReference>
<dbReference type="InterPro" id="IPR052772">
    <property type="entry name" value="Endo/PolyKinase_Domain-Protein"/>
</dbReference>
<reference evidence="4" key="1">
    <citation type="submission" date="2016-01" db="EMBL/GenBank/DDBJ databases">
        <title>Reference transcriptome for the parasite Schistocephalus solidus: insights into the molecular evolution of parasitism.</title>
        <authorList>
            <person name="Hebert F.O."/>
            <person name="Grambauer S."/>
            <person name="Barber I."/>
            <person name="Landry C.R."/>
            <person name="Aubin-Horth N."/>
        </authorList>
    </citation>
    <scope>NUCLEOTIDE SEQUENCE</scope>
</reference>
<dbReference type="PANTHER" id="PTHR46535">
    <property type="entry name" value="NEDD4-BINDING PROTEIN 2"/>
    <property type="match status" value="1"/>
</dbReference>
<feature type="region of interest" description="Disordered" evidence="2">
    <location>
        <begin position="368"/>
        <end position="407"/>
    </location>
</feature>
<dbReference type="InterPro" id="IPR036063">
    <property type="entry name" value="Smr_dom_sf"/>
</dbReference>
<dbReference type="EMBL" id="GEEE01011476">
    <property type="protein sequence ID" value="JAP51749.1"/>
    <property type="molecule type" value="Transcribed_RNA"/>
</dbReference>
<protein>
    <recommendedName>
        <fullName evidence="3">Smr domain-containing protein</fullName>
    </recommendedName>
</protein>
<dbReference type="Gene3D" id="3.40.50.300">
    <property type="entry name" value="P-loop containing nucleotide triphosphate hydrolases"/>
    <property type="match status" value="1"/>
</dbReference>
<feature type="compositionally biased region" description="Polar residues" evidence="2">
    <location>
        <begin position="442"/>
        <end position="456"/>
    </location>
</feature>
<feature type="coiled-coil region" evidence="1">
    <location>
        <begin position="794"/>
        <end position="821"/>
    </location>
</feature>
<evidence type="ECO:0000313" key="4">
    <source>
        <dbReference type="EMBL" id="JAP51749.1"/>
    </source>
</evidence>
<feature type="compositionally biased region" description="Basic and acidic residues" evidence="2">
    <location>
        <begin position="755"/>
        <end position="764"/>
    </location>
</feature>
<proteinExistence type="predicted"/>
<feature type="domain" description="Smr" evidence="3">
    <location>
        <begin position="891"/>
        <end position="992"/>
    </location>
</feature>
<dbReference type="Pfam" id="PF13671">
    <property type="entry name" value="AAA_33"/>
    <property type="match status" value="1"/>
</dbReference>
<dbReference type="GO" id="GO:0004519">
    <property type="term" value="F:endonuclease activity"/>
    <property type="evidence" value="ECO:0007669"/>
    <property type="project" value="TreeGrafter"/>
</dbReference>
<dbReference type="CDD" id="cd14279">
    <property type="entry name" value="CUE"/>
    <property type="match status" value="2"/>
</dbReference>
<dbReference type="SUPFAM" id="SSF160443">
    <property type="entry name" value="SMR domain-like"/>
    <property type="match status" value="1"/>
</dbReference>
<keyword evidence="1" id="KW-0175">Coiled coil</keyword>
<sequence>STVKRSLPHSLYGRRQALKPPKLCLSSPSMPTTQKKFLRKNAPQMTSTGALTKVSSSLQEIKLRMDELAACAPSASSCSGLLILLRGLPGVGKTKIARQLASQYPNSSVVISLDDHLGPWRPSRVLSQTDLSDALAACKQAAWSAMRSKVLFIIVDKDNLKYADMLPYVSEASRTGYEVHFLEPPYDWRYKSEVLAKKNRRGLTQLQLSSMLEGFERYSSAEDMLTNLVNRKTLSLGPAKPIIDSFSTSVPPLLTTEPNEVDKAASLGPVESEIIPDIVGKLMASTRLIEEESAVSEELPEGPVNVSVFEQLCELFPNSDRAVLHEIAEATGGDLEWAAGLALEAGQSSAGPQLTLADRAEELYQATAHPSAEGEFREETTGGPEDQSPANSTPLLRMEGPNLSDQDSNIKLDTVLEDTEVSGDEEVMDDNEGEAEEGFSDGQDNVNQESVTDSNPPTLRITREFVRHAYQRYADAMDLLKIDLDLDSLPEEVFADWTPEPEIEKSILTSFFRQLGYFEMVTSSHKNNSRGTRAKFSASNYRRTKVPRTLKRARLVSDVVKCRNQGVLLSVDPNLHSFEDVLLEEMAVRLSIEEQQKHFELPSNQKALSALSQQFPGIDREILMETLVRCGFDLDTSIACIVAGVLDKDSFFEASRTSVFEAKAAAAAVVPPTAPRLPSNSKDADSLDKDVDLSFQEILDEEEAISRSVADQSKNMQTLAIQLTLKRLVSQYPGFEKPYLINLFIKSGMDEEATRQRLAEDGRTAEPLPSFTPLIPTDSPPNTRPPASVTVGSLHQAKESLATLEKEIDGLRRSMKEIHAARLGAKAASAHPGVVAFYNEELRMLRCRLNHREDLHRDLLVAIRSQEHALAASGRERADSRSSTRSGLAFLDLHGLTQHHAMIALRRRLALLESGCPATPTATTTTLTPCPNFWLPKRLTVVTGWGSHASSQSFGLNQPHSVIRTSVLNFLRSRSYDFTESPYIGCGSFDIKLMHRTPKQAKKAANVPS</sequence>
<dbReference type="AlphaFoldDB" id="A0A0X3PJ10"/>
<feature type="region of interest" description="Disordered" evidence="2">
    <location>
        <begin position="755"/>
        <end position="789"/>
    </location>
</feature>
<dbReference type="SUPFAM" id="SSF52540">
    <property type="entry name" value="P-loop containing nucleoside triphosphate hydrolases"/>
    <property type="match status" value="1"/>
</dbReference>
<evidence type="ECO:0000256" key="2">
    <source>
        <dbReference type="SAM" id="MobiDB-lite"/>
    </source>
</evidence>
<dbReference type="InterPro" id="IPR002625">
    <property type="entry name" value="Smr_dom"/>
</dbReference>
<name>A0A0X3PJ10_SCHSO</name>
<dbReference type="PROSITE" id="PS50828">
    <property type="entry name" value="SMR"/>
    <property type="match status" value="1"/>
</dbReference>
<evidence type="ECO:0000256" key="1">
    <source>
        <dbReference type="SAM" id="Coils"/>
    </source>
</evidence>
<dbReference type="InterPro" id="IPR027417">
    <property type="entry name" value="P-loop_NTPase"/>
</dbReference>
<organism evidence="4">
    <name type="scientific">Schistocephalus solidus</name>
    <name type="common">Tapeworm</name>
    <dbReference type="NCBI Taxonomy" id="70667"/>
    <lineage>
        <taxon>Eukaryota</taxon>
        <taxon>Metazoa</taxon>
        <taxon>Spiralia</taxon>
        <taxon>Lophotrochozoa</taxon>
        <taxon>Platyhelminthes</taxon>
        <taxon>Cestoda</taxon>
        <taxon>Eucestoda</taxon>
        <taxon>Diphyllobothriidea</taxon>
        <taxon>Diphyllobothriidae</taxon>
        <taxon>Schistocephalus</taxon>
    </lineage>
</organism>
<dbReference type="Gene3D" id="3.30.1370.110">
    <property type="match status" value="1"/>
</dbReference>
<evidence type="ECO:0000259" key="3">
    <source>
        <dbReference type="PROSITE" id="PS50828"/>
    </source>
</evidence>
<feature type="region of interest" description="Disordered" evidence="2">
    <location>
        <begin position="420"/>
        <end position="456"/>
    </location>
</feature>
<feature type="compositionally biased region" description="Acidic residues" evidence="2">
    <location>
        <begin position="420"/>
        <end position="439"/>
    </location>
</feature>